<evidence type="ECO:0000256" key="3">
    <source>
        <dbReference type="ARBA" id="ARBA00022989"/>
    </source>
</evidence>
<keyword evidence="3" id="KW-0472">Membrane</keyword>
<sequence length="422" mass="46928">MAAQGPIILTLMVRDEVDIIAAMIEHHLAQGVDHIIVTDNASVDGTREILAKYEKLGVLELHDDPRHEKQQSEVVTKMARRAAEELGASWVINADADEFWVAADRTRTLAEVLRELPDDIQSLRIPVKNVLASATEKGPVLGGLRWRDERDEEALRAVGLHAQPTPNMLVRGVPGLEIAQGNHFSNLPVTEEAPERLGVEVLHVPFRSWERYETRVVNTGEGYLASPHLKPSPRHHGMRDYRWLKAGVLEPFYVARFPAPDDTKPAGFVEDTWLTEHLTELVKTAKLPDELKKLLVKPAAFPNEATLRAAHAELGPGFGGIESTWAGDMTGMQAAVDQLIQQRDEHVMQIEGMRYAEGLLRAENDELKSRVESLTAALELTRKNLEQMQGYTARAMGDRSVRLGLAAGNVIRRVRGIVRGKP</sequence>
<dbReference type="Pfam" id="PF13704">
    <property type="entry name" value="Glyco_tranf_2_4"/>
    <property type="match status" value="1"/>
</dbReference>
<dbReference type="RefSeq" id="WP_206394195.1">
    <property type="nucleotide sequence ID" value="NZ_JAFDPW010000001.1"/>
</dbReference>
<dbReference type="Proteomes" id="UP001525379">
    <property type="component" value="Unassembled WGS sequence"/>
</dbReference>
<reference evidence="4 5" key="1">
    <citation type="submission" date="2022-04" db="EMBL/GenBank/DDBJ databases">
        <title>Human microbiome associated bacterial genomes.</title>
        <authorList>
            <person name="Sandstrom S."/>
            <person name="Salamzade R."/>
            <person name="Kalan L.R."/>
        </authorList>
    </citation>
    <scope>NUCLEOTIDE SEQUENCE [LARGE SCALE GENOMIC DNA]</scope>
    <source>
        <strain evidence="5">p3-SID1799</strain>
    </source>
</reference>
<dbReference type="EMBL" id="JALXSQ010000039">
    <property type="protein sequence ID" value="MCT2043374.1"/>
    <property type="molecule type" value="Genomic_DNA"/>
</dbReference>
<dbReference type="PANTHER" id="PTHR21461:SF69">
    <property type="entry name" value="GLYCOSYLTRANSFERASE FAMILY 92 PROTEIN"/>
    <property type="match status" value="1"/>
</dbReference>
<evidence type="ECO:0000256" key="2">
    <source>
        <dbReference type="ARBA" id="ARBA00022692"/>
    </source>
</evidence>
<accession>A0ABT2HYI9</accession>
<protein>
    <submittedName>
        <fullName evidence="4">Glycosyltransferase family 2 protein</fullName>
    </submittedName>
</protein>
<organism evidence="4 5">
    <name type="scientific">Pseudoclavibacter albus</name>
    <dbReference type="NCBI Taxonomy" id="272241"/>
    <lineage>
        <taxon>Bacteria</taxon>
        <taxon>Bacillati</taxon>
        <taxon>Actinomycetota</taxon>
        <taxon>Actinomycetes</taxon>
        <taxon>Micrococcales</taxon>
        <taxon>Microbacteriaceae</taxon>
        <taxon>Pseudoclavibacter</taxon>
    </lineage>
</organism>
<evidence type="ECO:0000313" key="5">
    <source>
        <dbReference type="Proteomes" id="UP001525379"/>
    </source>
</evidence>
<gene>
    <name evidence="4" type="ORF">M3D15_08550</name>
</gene>
<proteinExistence type="predicted"/>
<dbReference type="InterPro" id="IPR029044">
    <property type="entry name" value="Nucleotide-diphossugar_trans"/>
</dbReference>
<dbReference type="SUPFAM" id="SSF53448">
    <property type="entry name" value="Nucleotide-diphospho-sugar transferases"/>
    <property type="match status" value="1"/>
</dbReference>
<evidence type="ECO:0000256" key="1">
    <source>
        <dbReference type="ARBA" id="ARBA00004167"/>
    </source>
</evidence>
<name>A0ABT2HYI9_9MICO</name>
<keyword evidence="3" id="KW-1133">Transmembrane helix</keyword>
<keyword evidence="2" id="KW-0812">Transmembrane</keyword>
<comment type="subcellular location">
    <subcellularLocation>
        <location evidence="1">Membrane</location>
        <topology evidence="1">Single-pass membrane protein</topology>
    </subcellularLocation>
</comment>
<keyword evidence="5" id="KW-1185">Reference proteome</keyword>
<evidence type="ECO:0000313" key="4">
    <source>
        <dbReference type="EMBL" id="MCT2043374.1"/>
    </source>
</evidence>
<dbReference type="PANTHER" id="PTHR21461">
    <property type="entry name" value="GLYCOSYLTRANSFERASE FAMILY 92 PROTEIN"/>
    <property type="match status" value="1"/>
</dbReference>
<dbReference type="CDD" id="cd00761">
    <property type="entry name" value="Glyco_tranf_GTA_type"/>
    <property type="match status" value="1"/>
</dbReference>
<dbReference type="Gene3D" id="3.90.550.10">
    <property type="entry name" value="Spore Coat Polysaccharide Biosynthesis Protein SpsA, Chain A"/>
    <property type="match status" value="1"/>
</dbReference>
<comment type="caution">
    <text evidence="4">The sequence shown here is derived from an EMBL/GenBank/DDBJ whole genome shotgun (WGS) entry which is preliminary data.</text>
</comment>